<accession>A0AA45WR12</accession>
<dbReference type="RefSeq" id="WP_102993554.1">
    <property type="nucleotide sequence ID" value="NZ_FXTU01000005.1"/>
</dbReference>
<protein>
    <submittedName>
        <fullName evidence="1">Uncharacterized protein</fullName>
    </submittedName>
</protein>
<evidence type="ECO:0000313" key="2">
    <source>
        <dbReference type="Proteomes" id="UP001157946"/>
    </source>
</evidence>
<name>A0AA45WR12_9BACL</name>
<evidence type="ECO:0000313" key="1">
    <source>
        <dbReference type="EMBL" id="SMP27499.1"/>
    </source>
</evidence>
<sequence>MGEQQGKSQRLVKLFAAAMVAVPLAGCGDEDIELCFDDNRDRRCDDDGSYYDPDNYVVKKGKRFAYIKPDSRLVTENDVDFKKGIGRKSGGSSG</sequence>
<organism evidence="1 2">
    <name type="scientific">Laceyella tengchongensis</name>
    <dbReference type="NCBI Taxonomy" id="574699"/>
    <lineage>
        <taxon>Bacteria</taxon>
        <taxon>Bacillati</taxon>
        <taxon>Bacillota</taxon>
        <taxon>Bacilli</taxon>
        <taxon>Bacillales</taxon>
        <taxon>Thermoactinomycetaceae</taxon>
        <taxon>Laceyella</taxon>
    </lineage>
</organism>
<gene>
    <name evidence="1" type="ORF">SAMN06265361_105273</name>
</gene>
<comment type="caution">
    <text evidence="1">The sequence shown here is derived from an EMBL/GenBank/DDBJ whole genome shotgun (WGS) entry which is preliminary data.</text>
</comment>
<reference evidence="1" key="1">
    <citation type="submission" date="2017-05" db="EMBL/GenBank/DDBJ databases">
        <authorList>
            <person name="Varghese N."/>
            <person name="Submissions S."/>
        </authorList>
    </citation>
    <scope>NUCLEOTIDE SEQUENCE</scope>
    <source>
        <strain evidence="1">DSM 45262</strain>
    </source>
</reference>
<dbReference type="EMBL" id="FXTU01000005">
    <property type="protein sequence ID" value="SMP27499.1"/>
    <property type="molecule type" value="Genomic_DNA"/>
</dbReference>
<dbReference type="Proteomes" id="UP001157946">
    <property type="component" value="Unassembled WGS sequence"/>
</dbReference>
<dbReference type="AlphaFoldDB" id="A0AA45WR12"/>
<proteinExistence type="predicted"/>
<keyword evidence="2" id="KW-1185">Reference proteome</keyword>